<evidence type="ECO:0000256" key="1">
    <source>
        <dbReference type="ARBA" id="ARBA00006484"/>
    </source>
</evidence>
<organism evidence="3 4">
    <name type="scientific">Gryllotalpicola daejeonensis</name>
    <dbReference type="NCBI Taxonomy" id="993087"/>
    <lineage>
        <taxon>Bacteria</taxon>
        <taxon>Bacillati</taxon>
        <taxon>Actinomycetota</taxon>
        <taxon>Actinomycetes</taxon>
        <taxon>Micrococcales</taxon>
        <taxon>Microbacteriaceae</taxon>
        <taxon>Gryllotalpicola</taxon>
    </lineage>
</organism>
<dbReference type="PRINTS" id="PR00081">
    <property type="entry name" value="GDHRDH"/>
</dbReference>
<dbReference type="EMBL" id="BAABBV010000002">
    <property type="protein sequence ID" value="GAA4166231.1"/>
    <property type="molecule type" value="Genomic_DNA"/>
</dbReference>
<keyword evidence="2" id="KW-0560">Oxidoreductase</keyword>
<dbReference type="Gene3D" id="3.40.50.720">
    <property type="entry name" value="NAD(P)-binding Rossmann-like Domain"/>
    <property type="match status" value="1"/>
</dbReference>
<proteinExistence type="inferred from homology"/>
<dbReference type="PANTHER" id="PTHR24321">
    <property type="entry name" value="DEHYDROGENASES, SHORT CHAIN"/>
    <property type="match status" value="1"/>
</dbReference>
<comment type="caution">
    <text evidence="3">The sequence shown here is derived from an EMBL/GenBank/DDBJ whole genome shotgun (WGS) entry which is preliminary data.</text>
</comment>
<reference evidence="3" key="2">
    <citation type="submission" date="2023-12" db="EMBL/GenBank/DDBJ databases">
        <authorList>
            <person name="Sun Q."/>
            <person name="Inoue M."/>
        </authorList>
    </citation>
    <scope>NUCLEOTIDE SEQUENCE</scope>
    <source>
        <strain evidence="3">JCM 17590</strain>
    </source>
</reference>
<gene>
    <name evidence="3" type="ORF">GCM10022286_30600</name>
</gene>
<dbReference type="RefSeq" id="WP_344792759.1">
    <property type="nucleotide sequence ID" value="NZ_BAABBV010000002.1"/>
</dbReference>
<dbReference type="Pfam" id="PF13561">
    <property type="entry name" value="adh_short_C2"/>
    <property type="match status" value="1"/>
</dbReference>
<dbReference type="CDD" id="cd05233">
    <property type="entry name" value="SDR_c"/>
    <property type="match status" value="1"/>
</dbReference>
<dbReference type="InterPro" id="IPR020904">
    <property type="entry name" value="Sc_DH/Rdtase_CS"/>
</dbReference>
<evidence type="ECO:0000313" key="4">
    <source>
        <dbReference type="Proteomes" id="UP001415169"/>
    </source>
</evidence>
<sequence length="258" mass="26298">MRFTDKVAIVSGGANGIGRATAERLLDEGAAVAVLDCEPAAAEEWISERADASRAAVFACDLLDAASVDHAVGAVLESFGRVDVLAQVAGGDLPARDGLDEEHWLSTVDLNLHGPMRIVRACREALIASRGAVVLVSSVNGVAAYGEPAYSSAKAGLSLLARNLAVELGPQGVRINVVAPGTVRTRVWDGQDGGADRLRGLYPLGRVGEPADIAAAIAFLASSDASWITGVTLPVDGGSLAGPLQLLGGAPWGPSSAD</sequence>
<dbReference type="InterPro" id="IPR036291">
    <property type="entry name" value="NAD(P)-bd_dom_sf"/>
</dbReference>
<comment type="similarity">
    <text evidence="1">Belongs to the short-chain dehydrogenases/reductases (SDR) family.</text>
</comment>
<accession>A0ABP7ZNP5</accession>
<name>A0ABP7ZNP5_9MICO</name>
<dbReference type="PANTHER" id="PTHR24321:SF14">
    <property type="entry name" value="SHORT-CHAIN TYPE DEHYDROGENASE_REDUCTASE BLR2146-RELATED"/>
    <property type="match status" value="1"/>
</dbReference>
<evidence type="ECO:0000313" key="3">
    <source>
        <dbReference type="EMBL" id="GAA4166231.1"/>
    </source>
</evidence>
<dbReference type="PRINTS" id="PR00080">
    <property type="entry name" value="SDRFAMILY"/>
</dbReference>
<protein>
    <submittedName>
        <fullName evidence="3">SDR family NAD(P)-dependent oxidoreductase</fullName>
    </submittedName>
</protein>
<dbReference type="InterPro" id="IPR002347">
    <property type="entry name" value="SDR_fam"/>
</dbReference>
<keyword evidence="4" id="KW-1185">Reference proteome</keyword>
<dbReference type="PROSITE" id="PS00061">
    <property type="entry name" value="ADH_SHORT"/>
    <property type="match status" value="1"/>
</dbReference>
<dbReference type="SUPFAM" id="SSF51735">
    <property type="entry name" value="NAD(P)-binding Rossmann-fold domains"/>
    <property type="match status" value="1"/>
</dbReference>
<evidence type="ECO:0000256" key="2">
    <source>
        <dbReference type="ARBA" id="ARBA00023002"/>
    </source>
</evidence>
<reference evidence="3" key="1">
    <citation type="journal article" date="2014" name="Int. J. Syst. Evol. Microbiol.">
        <title>Complete genome of a new Firmicutes species belonging to the dominant human colonic microbiota ('Ruminococcus bicirculans') reveals two chromosomes and a selective capacity to utilize plant glucans.</title>
        <authorList>
            <consortium name="NISC Comparative Sequencing Program"/>
            <person name="Wegmann U."/>
            <person name="Louis P."/>
            <person name="Goesmann A."/>
            <person name="Henrissat B."/>
            <person name="Duncan S.H."/>
            <person name="Flint H.J."/>
        </authorList>
    </citation>
    <scope>NUCLEOTIDE SEQUENCE</scope>
    <source>
        <strain evidence="3">JCM 17590</strain>
    </source>
</reference>
<dbReference type="Proteomes" id="UP001415169">
    <property type="component" value="Unassembled WGS sequence"/>
</dbReference>